<dbReference type="SUPFAM" id="SSF51445">
    <property type="entry name" value="(Trans)glycosidases"/>
    <property type="match status" value="1"/>
</dbReference>
<feature type="domain" description="Glycosyl hydrolase-like 10" evidence="2">
    <location>
        <begin position="28"/>
        <end position="339"/>
    </location>
</feature>
<accession>A0A563D9R5</accession>
<evidence type="ECO:0000259" key="2">
    <source>
        <dbReference type="Pfam" id="PF02638"/>
    </source>
</evidence>
<evidence type="ECO:0000256" key="1">
    <source>
        <dbReference type="ARBA" id="ARBA00022729"/>
    </source>
</evidence>
<dbReference type="AlphaFoldDB" id="A0A563D9R5"/>
<evidence type="ECO:0000313" key="4">
    <source>
        <dbReference type="Proteomes" id="UP000319499"/>
    </source>
</evidence>
<dbReference type="PANTHER" id="PTHR43405">
    <property type="entry name" value="GLYCOSYL HYDROLASE DIGH"/>
    <property type="match status" value="1"/>
</dbReference>
<name>A0A563D9R5_9FLAO</name>
<dbReference type="RefSeq" id="WP_146293412.1">
    <property type="nucleotide sequence ID" value="NZ_SELH01000025.1"/>
</dbReference>
<protein>
    <recommendedName>
        <fullName evidence="2">Glycosyl hydrolase-like 10 domain-containing protein</fullName>
    </recommendedName>
</protein>
<sequence>MKKIKINFILLFLFAVVSFSFAQKQNRELRAVWIASVLNIDWPSRSGLSSDRQKEEFITILDNVEKWNMNAIIIQVKPTADALYKSKLSPWSKYLTGKQGGDPGYDPLEFIIEEAHKRNIEVHAWFNPYRLTLGSANWETLSPDNIAFKHRDWVVKYGNQLLLNPGIPEVTDYVVDGIMEVVKNYKVDGIHLDDYFYPYKIGTLEYPDYKEYAKYGITYASKEDWRRANINNLVKKLHDKIKAENKNLEFGISPFGVWRNKKTDPRGSETRALQNYDDLYADVLYWMEKGWIDYVAPQLYWHRGNSSADYTTLVEWWNEAAKNNNTDLYIGLGVYRVKNWKLENELIEQINMNKEFSSIKGNIFFSYKSLLENPKDIINQLTSGPFSEKVNSKLVK</sequence>
<dbReference type="InterPro" id="IPR003790">
    <property type="entry name" value="GHL10"/>
</dbReference>
<dbReference type="InterPro" id="IPR017853">
    <property type="entry name" value="GH"/>
</dbReference>
<dbReference type="EMBL" id="SELH01000025">
    <property type="protein sequence ID" value="TWP26847.1"/>
    <property type="molecule type" value="Genomic_DNA"/>
</dbReference>
<dbReference type="InterPro" id="IPR052177">
    <property type="entry name" value="Divisome_Glycosyl_Hydrolase"/>
</dbReference>
<proteinExistence type="predicted"/>
<dbReference type="Gene3D" id="3.20.20.80">
    <property type="entry name" value="Glycosidases"/>
    <property type="match status" value="1"/>
</dbReference>
<organism evidence="3 4">
    <name type="scientific">Apibacter muscae</name>
    <dbReference type="NCBI Taxonomy" id="2509004"/>
    <lineage>
        <taxon>Bacteria</taxon>
        <taxon>Pseudomonadati</taxon>
        <taxon>Bacteroidota</taxon>
        <taxon>Flavobacteriia</taxon>
        <taxon>Flavobacteriales</taxon>
        <taxon>Weeksellaceae</taxon>
        <taxon>Apibacter</taxon>
    </lineage>
</organism>
<dbReference type="OrthoDB" id="9773203at2"/>
<evidence type="ECO:0000313" key="3">
    <source>
        <dbReference type="EMBL" id="TWP26847.1"/>
    </source>
</evidence>
<keyword evidence="4" id="KW-1185">Reference proteome</keyword>
<dbReference type="Pfam" id="PF02638">
    <property type="entry name" value="GHL10"/>
    <property type="match status" value="1"/>
</dbReference>
<reference evidence="3 4" key="1">
    <citation type="submission" date="2019-02" db="EMBL/GenBank/DDBJ databases">
        <title>Apibacter muscae sp. nov.: a novel member of the house fly microbiota.</title>
        <authorList>
            <person name="Park R."/>
        </authorList>
    </citation>
    <scope>NUCLEOTIDE SEQUENCE [LARGE SCALE GENOMIC DNA]</scope>
    <source>
        <strain evidence="3 4">AL1</strain>
    </source>
</reference>
<keyword evidence="1" id="KW-0732">Signal</keyword>
<gene>
    <name evidence="3" type="ORF">ETU09_09835</name>
</gene>
<dbReference type="Proteomes" id="UP000319499">
    <property type="component" value="Unassembled WGS sequence"/>
</dbReference>
<dbReference type="PANTHER" id="PTHR43405:SF1">
    <property type="entry name" value="GLYCOSYL HYDROLASE DIGH"/>
    <property type="match status" value="1"/>
</dbReference>
<comment type="caution">
    <text evidence="3">The sequence shown here is derived from an EMBL/GenBank/DDBJ whole genome shotgun (WGS) entry which is preliminary data.</text>
</comment>